<evidence type="ECO:0000313" key="2">
    <source>
        <dbReference type="EMBL" id="MFC0319396.1"/>
    </source>
</evidence>
<dbReference type="EMBL" id="JBHLWO010000002">
    <property type="protein sequence ID" value="MFC0319396.1"/>
    <property type="molecule type" value="Genomic_DNA"/>
</dbReference>
<dbReference type="PROSITE" id="PS51257">
    <property type="entry name" value="PROKAR_LIPOPROTEIN"/>
    <property type="match status" value="1"/>
</dbReference>
<dbReference type="Gene3D" id="3.90.226.10">
    <property type="entry name" value="2-enoyl-CoA Hydratase, Chain A, domain 1"/>
    <property type="match status" value="1"/>
</dbReference>
<dbReference type="InterPro" id="IPR029045">
    <property type="entry name" value="ClpP/crotonase-like_dom_sf"/>
</dbReference>
<sequence>MRLISKILCYPFLVTILFSCKKEDLGLTDEVVSPTTGTPVEFTLDSIFLYAKQVYLWRETLPSYTEFDPRNRYEAVSPELRAYKSELYDISQMNVNPQTGNSYELPVYAGSPKYSYLEQGTPNNGISTMATIANTGSEFMPLYKVVETDNKKIGYLSLASFPALTAIKEQLNAIFASFAKIGITGLIIDLRSNGGGYVETAEYLANLIVPSNLTGKVMYSEKFNDLMQNGKATILKNQLYRDANGNAVRYKGRLATMADVNYSKSFNTILFQKAGNLETINNVYFIISGNTASASELLISSLKPYFDVKLIGQKTYGKPVGFFGVHIGSYTIYLSSFILQNAVGWYDYFEGMQPDVTITFSTDTSLGNLDEPGLYTALSVIGGSFNSSSFSNRKSFTSSGHEDMNKENSSTIQTSLSGNYIPIYKKQFKLK</sequence>
<dbReference type="Proteomes" id="UP001589774">
    <property type="component" value="Unassembled WGS sequence"/>
</dbReference>
<dbReference type="PANTHER" id="PTHR32060">
    <property type="entry name" value="TAIL-SPECIFIC PROTEASE"/>
    <property type="match status" value="1"/>
</dbReference>
<comment type="caution">
    <text evidence="2">The sequence shown here is derived from an EMBL/GenBank/DDBJ whole genome shotgun (WGS) entry which is preliminary data.</text>
</comment>
<dbReference type="Pfam" id="PF03572">
    <property type="entry name" value="Peptidase_S41"/>
    <property type="match status" value="1"/>
</dbReference>
<protein>
    <submittedName>
        <fullName evidence="2">S41 family peptidase</fullName>
    </submittedName>
</protein>
<dbReference type="RefSeq" id="WP_130855977.1">
    <property type="nucleotide sequence ID" value="NZ_JBHLWO010000002.1"/>
</dbReference>
<evidence type="ECO:0000313" key="3">
    <source>
        <dbReference type="Proteomes" id="UP001589774"/>
    </source>
</evidence>
<gene>
    <name evidence="2" type="ORF">ACFFI0_13840</name>
</gene>
<feature type="domain" description="Tail specific protease" evidence="1">
    <location>
        <begin position="125"/>
        <end position="359"/>
    </location>
</feature>
<proteinExistence type="predicted"/>
<organism evidence="2 3">
    <name type="scientific">Olivibacter oleidegradans</name>
    <dbReference type="NCBI Taxonomy" id="760123"/>
    <lineage>
        <taxon>Bacteria</taxon>
        <taxon>Pseudomonadati</taxon>
        <taxon>Bacteroidota</taxon>
        <taxon>Sphingobacteriia</taxon>
        <taxon>Sphingobacteriales</taxon>
        <taxon>Sphingobacteriaceae</taxon>
        <taxon>Olivibacter</taxon>
    </lineage>
</organism>
<accession>A0ABV6HKI0</accession>
<reference evidence="2 3" key="1">
    <citation type="submission" date="2024-09" db="EMBL/GenBank/DDBJ databases">
        <authorList>
            <person name="Sun Q."/>
            <person name="Mori K."/>
        </authorList>
    </citation>
    <scope>NUCLEOTIDE SEQUENCE [LARGE SCALE GENOMIC DNA]</scope>
    <source>
        <strain evidence="2 3">CCM 7765</strain>
    </source>
</reference>
<dbReference type="SUPFAM" id="SSF52096">
    <property type="entry name" value="ClpP/crotonase"/>
    <property type="match status" value="1"/>
</dbReference>
<evidence type="ECO:0000259" key="1">
    <source>
        <dbReference type="SMART" id="SM00245"/>
    </source>
</evidence>
<keyword evidence="3" id="KW-1185">Reference proteome</keyword>
<name>A0ABV6HKI0_9SPHI</name>
<dbReference type="InterPro" id="IPR005151">
    <property type="entry name" value="Tail-specific_protease"/>
</dbReference>
<dbReference type="SMART" id="SM00245">
    <property type="entry name" value="TSPc"/>
    <property type="match status" value="1"/>
</dbReference>
<dbReference type="PANTHER" id="PTHR32060:SF30">
    <property type="entry name" value="CARBOXY-TERMINAL PROCESSING PROTEASE CTPA"/>
    <property type="match status" value="1"/>
</dbReference>